<evidence type="ECO:0008006" key="6">
    <source>
        <dbReference type="Google" id="ProtNLM"/>
    </source>
</evidence>
<dbReference type="SUPFAM" id="SSF55781">
    <property type="entry name" value="GAF domain-like"/>
    <property type="match status" value="1"/>
</dbReference>
<dbReference type="Gene3D" id="3.30.70.1230">
    <property type="entry name" value="Nucleotide cyclase"/>
    <property type="match status" value="1"/>
</dbReference>
<dbReference type="eggNOG" id="COG0515">
    <property type="taxonomic scope" value="Bacteria"/>
</dbReference>
<evidence type="ECO:0000313" key="5">
    <source>
        <dbReference type="Proteomes" id="UP000027931"/>
    </source>
</evidence>
<dbReference type="CDD" id="cd14014">
    <property type="entry name" value="STKc_PknB_like"/>
    <property type="match status" value="1"/>
</dbReference>
<dbReference type="Pfam" id="PF00069">
    <property type="entry name" value="Pkinase"/>
    <property type="match status" value="1"/>
</dbReference>
<dbReference type="GO" id="GO:0016020">
    <property type="term" value="C:membrane"/>
    <property type="evidence" value="ECO:0007669"/>
    <property type="project" value="UniProtKB-SubCell"/>
</dbReference>
<sequence>MLTVADYQVKEILHREKNFMLCRAQSLTQQGLVLIKTFQADFPAPKDVLQLKREYEMTRRAVSSGVLTPLALEPHQHTWWLFLEDCGGQTLQQVMAEGPLRISVFLELAVRMTDALLHLHRKNIIHKDLQPANFLVNRETKVVKLTNFASASLLAGERPESAQPAYTPSALPYMSPEQTGRLNRPTDYRSDLYSLGVIFYEMLTGEVPFRAEDPVNLIYQHLTAEAVPPAQAAGVPKTISNLVLKCLAKTAENRYQSAYGVKRDLETCLRQLTETGCIEDFPVGEADRSEHFRIPDALYGRETEMRELCESFARVRQGANENLLLIGAPGLGKSTLGQEFKRFVMQQHGFFASGKFEARKQEPYQGILQALEQLVHHLLAESDEGIETWRERIRLAVGGNLPVLTEMLPALQLIVGPQPSAANVSATEAHNRFRLALQNFLSVFASGQHPLVVFLDDLQAADQATLKLLSFLLTDRSLTHLMFLGSCREDELPDRWTNVVHTMRAEGVVRDLPLAPLQMEHIRQWMQDTLRCSESRAERLARVVMEKGGGNPLFIKEFLQSLYAEGHLTLEETTGEWCWDEQDIRRMEVNATQVDLLLHKIRQLPESTQQLVKAAACLGGSFDLQSLQVVLEGNLSEVASDLLWALEEGILHAKGSAVYPWLHDICADGMEAADVEQLQMSFEFLHDRVQQAAYGLLHESERKRVHQRMGRWLADRDDRLFERVNHLNEAMDWITNAVEREELARLNLEAGRRLKVSTAYEAALDHVARGMELLTEACWDEQYALTLALYQERFELEYQCGEADRAEVFFDGVVANARSALEKSAVYIDKVRLYNYSDRMEEALRTGVEGLRVLGYHENLHMSRAARKRFYQKIRGIVREQTPAKLIQAPMATDPVVIAQVEMMNILGFPSYHLDQDLYHALRIKMIESSLEHGLTEKTGSAYVGFGAMILTELGDYETADTLGRLGVEMEKAVLARRGERAYRSLQFYANEIQRWSTHNNASIEALWHGGQLSLEAGELMRAVYSLGDWVQRRVYGGTPLEEVKRDLQGLMQTFERSQSAWVLYIIHITFGLIHNLQGVTEGIANLSHEHFDEDQYCTEVLPAQAALWPTWYFYCKILLLFLADEHPAILQLMPDISEEVVQSESDFPFFYALTIAAAAPKSVVLQQNMKLYRKQMKKLAAVCPENFLHRSLLMEAEANRIAGRVREAMDGYDEAIAAASQNGWLHHAAIANELAAKFYLERGKPHLAAPYLEAARYGYLRWGAPVKARQLERKYPSLLKKHSERAAAVENLDLMSVLKAARTISGEIVLERLLEKLIEIVVENAGAQKVVFFMQAEEGLLIVARKQPEEVRVQILESVPWQEAHGFSPMVLQYAIRSKSAVVLHDAAQDDVFAKCAYIREVLPKSILCLPIFNQGRMISVIYMENNSMTNGFTEERLEVMNLLTAQTAVSIQNAELYRRQVLLGQAYGRFVPHQFLRLLGKKSITDVRWGDHVERDMTVMFADIRSFTRLSEQMSPEENFFFLNGFLRRMEPVVKENGGFVDKYIGDSIMALFDKDADDALRAGIAMLFQLRIYNDQRISNGREEVHIGIGVNSGHLMLGTIGGHERMDSTVISDAVNVAARIEKLTKTYRVPLLITEHTRSRLKHPERFAMRPVDVVTVRGRVHELTLYEVFDADGQERFMKKQRWLHLYEQGYRAYWKGDRAAAHAFFSAYLERVPDDWVAQMYGHRSLSPERQKRLPPE</sequence>
<evidence type="ECO:0000256" key="1">
    <source>
        <dbReference type="ARBA" id="ARBA00004167"/>
    </source>
</evidence>
<feature type="domain" description="Protein kinase" evidence="2">
    <location>
        <begin position="7"/>
        <end position="269"/>
    </location>
</feature>
<organism evidence="4 5">
    <name type="scientific">Tumebacillus flagellatus</name>
    <dbReference type="NCBI Taxonomy" id="1157490"/>
    <lineage>
        <taxon>Bacteria</taxon>
        <taxon>Bacillati</taxon>
        <taxon>Bacillota</taxon>
        <taxon>Bacilli</taxon>
        <taxon>Bacillales</taxon>
        <taxon>Alicyclobacillaceae</taxon>
        <taxon>Tumebacillus</taxon>
    </lineage>
</organism>
<dbReference type="Pfam" id="PF13191">
    <property type="entry name" value="AAA_16"/>
    <property type="match status" value="1"/>
</dbReference>
<dbReference type="Pfam" id="PF01590">
    <property type="entry name" value="GAF"/>
    <property type="match status" value="1"/>
</dbReference>
<dbReference type="GO" id="GO:0009190">
    <property type="term" value="P:cyclic nucleotide biosynthetic process"/>
    <property type="evidence" value="ECO:0007669"/>
    <property type="project" value="InterPro"/>
</dbReference>
<dbReference type="GO" id="GO:0005524">
    <property type="term" value="F:ATP binding"/>
    <property type="evidence" value="ECO:0007669"/>
    <property type="project" value="InterPro"/>
</dbReference>
<dbReference type="InterPro" id="IPR029787">
    <property type="entry name" value="Nucleotide_cyclase"/>
</dbReference>
<dbReference type="SUPFAM" id="SSF56112">
    <property type="entry name" value="Protein kinase-like (PK-like)"/>
    <property type="match status" value="1"/>
</dbReference>
<dbReference type="STRING" id="1157490.EL26_23620"/>
<dbReference type="InterPro" id="IPR003018">
    <property type="entry name" value="GAF"/>
</dbReference>
<dbReference type="Gene3D" id="3.30.450.40">
    <property type="match status" value="1"/>
</dbReference>
<gene>
    <name evidence="4" type="ORF">EL26_23620</name>
</gene>
<dbReference type="OrthoDB" id="9801841at2"/>
<dbReference type="InterPro" id="IPR000719">
    <property type="entry name" value="Prot_kinase_dom"/>
</dbReference>
<dbReference type="Gene3D" id="3.40.50.300">
    <property type="entry name" value="P-loop containing nucleotide triphosphate hydrolases"/>
    <property type="match status" value="1"/>
</dbReference>
<accession>A0A074LLZ0</accession>
<evidence type="ECO:0000313" key="4">
    <source>
        <dbReference type="EMBL" id="KEO80923.1"/>
    </source>
</evidence>
<dbReference type="EMBL" id="JMIR01000056">
    <property type="protein sequence ID" value="KEO80923.1"/>
    <property type="molecule type" value="Genomic_DNA"/>
</dbReference>
<keyword evidence="5" id="KW-1185">Reference proteome</keyword>
<comment type="caution">
    <text evidence="4">The sequence shown here is derived from an EMBL/GenBank/DDBJ whole genome shotgun (WGS) entry which is preliminary data.</text>
</comment>
<reference evidence="4 5" key="1">
    <citation type="journal article" date="2013" name="Int. J. Syst. Evol. Microbiol.">
        <title>Tumebacillus flagellatus sp. nov., an alpha-amylase/pullulanase-producing bacterium isolated from cassava wastewater.</title>
        <authorList>
            <person name="Wang Q."/>
            <person name="Xie N."/>
            <person name="Qin Y."/>
            <person name="Shen N."/>
            <person name="Zhu J."/>
            <person name="Mi H."/>
            <person name="Huang R."/>
        </authorList>
    </citation>
    <scope>NUCLEOTIDE SEQUENCE [LARGE SCALE GENOMIC DNA]</scope>
    <source>
        <strain evidence="4 5">GST4</strain>
    </source>
</reference>
<dbReference type="eggNOG" id="COG2114">
    <property type="taxonomic scope" value="Bacteria"/>
</dbReference>
<dbReference type="InterPro" id="IPR029016">
    <property type="entry name" value="GAF-like_dom_sf"/>
</dbReference>
<dbReference type="GO" id="GO:0035556">
    <property type="term" value="P:intracellular signal transduction"/>
    <property type="evidence" value="ECO:0007669"/>
    <property type="project" value="InterPro"/>
</dbReference>
<dbReference type="PANTHER" id="PTHR43642">
    <property type="entry name" value="HYBRID SIGNAL TRANSDUCTION HISTIDINE KINASE G"/>
    <property type="match status" value="1"/>
</dbReference>
<dbReference type="Gene3D" id="1.10.510.10">
    <property type="entry name" value="Transferase(Phosphotransferase) domain 1"/>
    <property type="match status" value="1"/>
</dbReference>
<dbReference type="PROSITE" id="PS50011">
    <property type="entry name" value="PROTEIN_KINASE_DOM"/>
    <property type="match status" value="1"/>
</dbReference>
<dbReference type="InterPro" id="IPR001054">
    <property type="entry name" value="A/G_cyclase"/>
</dbReference>
<proteinExistence type="predicted"/>
<protein>
    <recommendedName>
        <fullName evidence="6">Guanylate cyclase</fullName>
    </recommendedName>
</protein>
<dbReference type="InterPro" id="IPR041664">
    <property type="entry name" value="AAA_16"/>
</dbReference>
<dbReference type="Proteomes" id="UP000027931">
    <property type="component" value="Unassembled WGS sequence"/>
</dbReference>
<evidence type="ECO:0000259" key="3">
    <source>
        <dbReference type="PROSITE" id="PS50125"/>
    </source>
</evidence>
<dbReference type="SUPFAM" id="SSF55073">
    <property type="entry name" value="Nucleotide cyclase"/>
    <property type="match status" value="1"/>
</dbReference>
<dbReference type="CDD" id="cd07302">
    <property type="entry name" value="CHD"/>
    <property type="match status" value="1"/>
</dbReference>
<name>A0A074LLZ0_9BACL</name>
<feature type="domain" description="Guanylate cyclase" evidence="3">
    <location>
        <begin position="1500"/>
        <end position="1626"/>
    </location>
</feature>
<dbReference type="GO" id="GO:0004672">
    <property type="term" value="F:protein kinase activity"/>
    <property type="evidence" value="ECO:0007669"/>
    <property type="project" value="InterPro"/>
</dbReference>
<dbReference type="InterPro" id="IPR011009">
    <property type="entry name" value="Kinase-like_dom_sf"/>
</dbReference>
<dbReference type="SMART" id="SM00065">
    <property type="entry name" value="GAF"/>
    <property type="match status" value="1"/>
</dbReference>
<dbReference type="GO" id="GO:0004016">
    <property type="term" value="F:adenylate cyclase activity"/>
    <property type="evidence" value="ECO:0007669"/>
    <property type="project" value="UniProtKB-ARBA"/>
</dbReference>
<evidence type="ECO:0000259" key="2">
    <source>
        <dbReference type="PROSITE" id="PS50011"/>
    </source>
</evidence>
<dbReference type="PANTHER" id="PTHR43642:SF1">
    <property type="entry name" value="HYBRID SIGNAL TRANSDUCTION HISTIDINE KINASE G"/>
    <property type="match status" value="1"/>
</dbReference>
<dbReference type="InterPro" id="IPR027417">
    <property type="entry name" value="P-loop_NTPase"/>
</dbReference>
<dbReference type="InterPro" id="IPR011990">
    <property type="entry name" value="TPR-like_helical_dom_sf"/>
</dbReference>
<dbReference type="SUPFAM" id="SSF52540">
    <property type="entry name" value="P-loop containing nucleoside triphosphate hydrolases"/>
    <property type="match status" value="1"/>
</dbReference>
<dbReference type="PROSITE" id="PS50125">
    <property type="entry name" value="GUANYLATE_CYCLASE_2"/>
    <property type="match status" value="1"/>
</dbReference>
<dbReference type="eggNOG" id="COG3899">
    <property type="taxonomic scope" value="Bacteria"/>
</dbReference>
<dbReference type="SUPFAM" id="SSF48452">
    <property type="entry name" value="TPR-like"/>
    <property type="match status" value="1"/>
</dbReference>
<dbReference type="InterPro" id="IPR053159">
    <property type="entry name" value="Hybrid_Histidine_Kinase"/>
</dbReference>
<dbReference type="SMART" id="SM00044">
    <property type="entry name" value="CYCc"/>
    <property type="match status" value="1"/>
</dbReference>
<comment type="subcellular location">
    <subcellularLocation>
        <location evidence="1">Membrane</location>
        <topology evidence="1">Single-pass membrane protein</topology>
    </subcellularLocation>
</comment>
<dbReference type="Pfam" id="PF00211">
    <property type="entry name" value="Guanylate_cyc"/>
    <property type="match status" value="1"/>
</dbReference>